<sequence>MNANQTAAIVREWAPGLTPKLGIVLGSGLGALADDVAGAVRLPYADLPGFPRSGVSSHRGELVLGHIGEVPVAVFAGRAHYYERGNPREMAVAIATLKALGADTLVLTNAAGSLREDVGPGSVMLITDHIAWSGMNPLIGVEDDSRFLDMVTAYDRGLQDAARAVAIDTGVPLAEGVYMWFSGPSFETPAEIRMARLIGADAVGMSTVPEVILARHVGLRVAALSMITNLGAGMTGLPLSHDETKAVAAEGSERMRLMVTRLVARIGAGA</sequence>
<evidence type="ECO:0000256" key="7">
    <source>
        <dbReference type="ARBA" id="ARBA00022679"/>
    </source>
</evidence>
<evidence type="ECO:0000256" key="8">
    <source>
        <dbReference type="ARBA" id="ARBA00031036"/>
    </source>
</evidence>
<evidence type="ECO:0000256" key="10">
    <source>
        <dbReference type="PIRSR" id="PIRSR000477-2"/>
    </source>
</evidence>
<organism evidence="12">
    <name type="scientific">Methyloraptor flagellatus</name>
    <dbReference type="NCBI Taxonomy" id="3162530"/>
    <lineage>
        <taxon>Bacteria</taxon>
        <taxon>Pseudomonadati</taxon>
        <taxon>Pseudomonadota</taxon>
        <taxon>Alphaproteobacteria</taxon>
        <taxon>Hyphomicrobiales</taxon>
        <taxon>Ancalomicrobiaceae</taxon>
        <taxon>Methyloraptor</taxon>
    </lineage>
</organism>
<evidence type="ECO:0000256" key="3">
    <source>
        <dbReference type="ARBA" id="ARBA00011233"/>
    </source>
</evidence>
<reference evidence="12" key="1">
    <citation type="submission" date="2024-06" db="EMBL/GenBank/DDBJ databases">
        <title>Methylostella associata gen. nov., sp. nov., a novel Ancalomicrobiaceae-affiliated facultatively methylotrophic bacteria that feed on methanotrophs of the genus Methylococcus.</title>
        <authorList>
            <person name="Saltykova V."/>
            <person name="Danilova O.V."/>
            <person name="Oshkin I.Y."/>
            <person name="Belova S.E."/>
            <person name="Pimenov N.V."/>
            <person name="Dedysh S.N."/>
        </authorList>
    </citation>
    <scope>NUCLEOTIDE SEQUENCE</scope>
    <source>
        <strain evidence="12">S20</strain>
    </source>
</reference>
<dbReference type="GO" id="GO:0005737">
    <property type="term" value="C:cytoplasm"/>
    <property type="evidence" value="ECO:0007669"/>
    <property type="project" value="TreeGrafter"/>
</dbReference>
<comment type="subunit">
    <text evidence="3">Homotrimer.</text>
</comment>
<dbReference type="RefSeq" id="WP_407048575.1">
    <property type="nucleotide sequence ID" value="NZ_CP158568.1"/>
</dbReference>
<keyword evidence="7 9" id="KW-0808">Transferase</keyword>
<protein>
    <recommendedName>
        <fullName evidence="5 9">Purine nucleoside phosphorylase</fullName>
        <ecNumber evidence="4 9">2.4.2.1</ecNumber>
    </recommendedName>
    <alternativeName>
        <fullName evidence="8 9">Inosine-guanosine phosphorylase</fullName>
    </alternativeName>
</protein>
<gene>
    <name evidence="12" type="ORF">ABS361_15450</name>
</gene>
<feature type="binding site" evidence="10">
    <location>
        <position position="27"/>
    </location>
    <ligand>
        <name>phosphate</name>
        <dbReference type="ChEBI" id="CHEBI:43474"/>
    </ligand>
</feature>
<evidence type="ECO:0000256" key="4">
    <source>
        <dbReference type="ARBA" id="ARBA00011886"/>
    </source>
</evidence>
<dbReference type="AlphaFoldDB" id="A0AAU7X5T8"/>
<feature type="binding site" evidence="10">
    <location>
        <position position="110"/>
    </location>
    <ligand>
        <name>phosphate</name>
        <dbReference type="ChEBI" id="CHEBI:43474"/>
    </ligand>
</feature>
<feature type="binding site" evidence="10">
    <location>
        <position position="206"/>
    </location>
    <ligand>
        <name>phosphate</name>
        <dbReference type="ChEBI" id="CHEBI:43474"/>
    </ligand>
</feature>
<evidence type="ECO:0000256" key="2">
    <source>
        <dbReference type="ARBA" id="ARBA00006751"/>
    </source>
</evidence>
<proteinExistence type="inferred from homology"/>
<dbReference type="NCBIfam" id="NF006054">
    <property type="entry name" value="PRK08202.1"/>
    <property type="match status" value="1"/>
</dbReference>
<dbReference type="EC" id="2.4.2.1" evidence="4 9"/>
<dbReference type="SUPFAM" id="SSF53167">
    <property type="entry name" value="Purine and uridine phosphorylases"/>
    <property type="match status" value="1"/>
</dbReference>
<dbReference type="InterPro" id="IPR011269">
    <property type="entry name" value="PUNP"/>
</dbReference>
<dbReference type="Gene3D" id="3.40.50.1580">
    <property type="entry name" value="Nucleoside phosphorylase domain"/>
    <property type="match status" value="1"/>
</dbReference>
<evidence type="ECO:0000256" key="9">
    <source>
        <dbReference type="PIRNR" id="PIRNR000477"/>
    </source>
</evidence>
<dbReference type="PANTHER" id="PTHR11904">
    <property type="entry name" value="METHYLTHIOADENOSINE/PURINE NUCLEOSIDE PHOSPHORYLASE"/>
    <property type="match status" value="1"/>
</dbReference>
<dbReference type="GO" id="GO:0009116">
    <property type="term" value="P:nucleoside metabolic process"/>
    <property type="evidence" value="ECO:0007669"/>
    <property type="project" value="InterPro"/>
</dbReference>
<dbReference type="GO" id="GO:0004731">
    <property type="term" value="F:purine-nucleoside phosphorylase activity"/>
    <property type="evidence" value="ECO:0007669"/>
    <property type="project" value="UniProtKB-EC"/>
</dbReference>
<dbReference type="PANTHER" id="PTHR11904:SF9">
    <property type="entry name" value="PURINE NUCLEOSIDE PHOSPHORYLASE-RELATED"/>
    <property type="match status" value="1"/>
</dbReference>
<evidence type="ECO:0000256" key="6">
    <source>
        <dbReference type="ARBA" id="ARBA00022676"/>
    </source>
</evidence>
<feature type="binding site" evidence="10">
    <location>
        <position position="58"/>
    </location>
    <ligand>
        <name>phosphate</name>
        <dbReference type="ChEBI" id="CHEBI:43474"/>
    </ligand>
</feature>
<keyword evidence="6 9" id="KW-0328">Glycosyltransferase</keyword>
<dbReference type="PIRSF" id="PIRSF000477">
    <property type="entry name" value="PurNPase"/>
    <property type="match status" value="1"/>
</dbReference>
<feature type="binding site" evidence="10">
    <location>
        <begin position="78"/>
        <end position="80"/>
    </location>
    <ligand>
        <name>phosphate</name>
        <dbReference type="ChEBI" id="CHEBI:43474"/>
    </ligand>
</feature>
<comment type="similarity">
    <text evidence="2 9">Belongs to the PNP/MTAP phosphorylase family.</text>
</comment>
<evidence type="ECO:0000259" key="11">
    <source>
        <dbReference type="Pfam" id="PF01048"/>
    </source>
</evidence>
<accession>A0AAU7X5T8</accession>
<dbReference type="NCBIfam" id="TIGR01697">
    <property type="entry name" value="PNPH-PUNA-XAPA"/>
    <property type="match status" value="1"/>
</dbReference>
<evidence type="ECO:0000313" key="12">
    <source>
        <dbReference type="EMBL" id="XBY43474.1"/>
    </source>
</evidence>
<dbReference type="EMBL" id="CP158568">
    <property type="protein sequence ID" value="XBY43474.1"/>
    <property type="molecule type" value="Genomic_DNA"/>
</dbReference>
<dbReference type="NCBIfam" id="TIGR01698">
    <property type="entry name" value="PUNP"/>
    <property type="match status" value="1"/>
</dbReference>
<feature type="domain" description="Nucleoside phosphorylase" evidence="11">
    <location>
        <begin position="20"/>
        <end position="263"/>
    </location>
</feature>
<dbReference type="InterPro" id="IPR011268">
    <property type="entry name" value="Purine_phosphorylase"/>
</dbReference>
<dbReference type="InterPro" id="IPR035994">
    <property type="entry name" value="Nucleoside_phosphorylase_sf"/>
</dbReference>
<dbReference type="KEGG" id="mflg:ABS361_15450"/>
<dbReference type="InterPro" id="IPR000845">
    <property type="entry name" value="Nucleoside_phosphorylase_d"/>
</dbReference>
<dbReference type="CDD" id="cd09009">
    <property type="entry name" value="PNP-EcPNPII_like"/>
    <property type="match status" value="1"/>
</dbReference>
<evidence type="ECO:0000256" key="5">
    <source>
        <dbReference type="ARBA" id="ARBA00013834"/>
    </source>
</evidence>
<comment type="pathway">
    <text evidence="1 9">Purine metabolism; purine nucleoside salvage.</text>
</comment>
<name>A0AAU7X5T8_9HYPH</name>
<comment type="function">
    <text evidence="9">The purine nucleoside phosphorylases catalyze the phosphorolytic breakdown of the N-glycosidic bond in the beta-(deoxy)ribonucleoside molecules, with the formation of the corresponding free purine bases and pentose-1-phosphate.</text>
</comment>
<evidence type="ECO:0000256" key="1">
    <source>
        <dbReference type="ARBA" id="ARBA00005058"/>
    </source>
</evidence>
<feature type="binding site" evidence="10">
    <location>
        <position position="187"/>
    </location>
    <ligand>
        <name>a purine D-ribonucleoside</name>
        <dbReference type="ChEBI" id="CHEBI:142355"/>
    </ligand>
</feature>
<feature type="binding site" evidence="10">
    <location>
        <position position="229"/>
    </location>
    <ligand>
        <name>a purine D-ribonucleoside</name>
        <dbReference type="ChEBI" id="CHEBI:142355"/>
    </ligand>
</feature>
<dbReference type="Pfam" id="PF01048">
    <property type="entry name" value="PNP_UDP_1"/>
    <property type="match status" value="1"/>
</dbReference>